<dbReference type="InterPro" id="IPR029787">
    <property type="entry name" value="Nucleotide_cyclase"/>
</dbReference>
<keyword evidence="3" id="KW-1185">Reference proteome</keyword>
<dbReference type="RefSeq" id="WP_371942284.1">
    <property type="nucleotide sequence ID" value="NZ_JAXCEH010000011.1"/>
</dbReference>
<dbReference type="SUPFAM" id="SSF55073">
    <property type="entry name" value="Nucleotide cyclase"/>
    <property type="match status" value="1"/>
</dbReference>
<evidence type="ECO:0000256" key="1">
    <source>
        <dbReference type="SAM" id="MobiDB-lite"/>
    </source>
</evidence>
<evidence type="ECO:0008006" key="4">
    <source>
        <dbReference type="Google" id="ProtNLM"/>
    </source>
</evidence>
<feature type="compositionally biased region" description="Pro residues" evidence="1">
    <location>
        <begin position="208"/>
        <end position="223"/>
    </location>
</feature>
<protein>
    <recommendedName>
        <fullName evidence="4">Guanylate cyclase domain-containing protein</fullName>
    </recommendedName>
</protein>
<proteinExistence type="predicted"/>
<dbReference type="Proteomes" id="UP001569904">
    <property type="component" value="Unassembled WGS sequence"/>
</dbReference>
<evidence type="ECO:0000313" key="3">
    <source>
        <dbReference type="Proteomes" id="UP001569904"/>
    </source>
</evidence>
<evidence type="ECO:0000313" key="2">
    <source>
        <dbReference type="EMBL" id="MFA1555559.1"/>
    </source>
</evidence>
<name>A0ABV4QZH4_9ACTN</name>
<sequence length="263" mass="27750">MSYRTVVAVDLHGYGSKPQNVHAVLQKNLVECVREAAGNARLDPGRWRDQRSGDGKLMVLPHDVSAEVLVGRFVRELNAGLRDRNRVASPQARTRMRLALHHGPAAEAAHGYSGSAPVVAAGLCGAEALRTALDRAGCDLGVIVSKFVYRGSIESGMTSLDPEDLRAVRVPDLRDDDEAWIWFPGGPNPNDLDFPDGMPDGPDGGGPGGPPPSGPPGQDPPAPEPRRDPPATGPTHVTTINAPGGVVIGRDQNTITYGFGGRS</sequence>
<reference evidence="2 3" key="1">
    <citation type="submission" date="2023-11" db="EMBL/GenBank/DDBJ databases">
        <title>Actinomadura monticuli sp. nov., isolated from volcanic ash.</title>
        <authorList>
            <person name="Lee S.D."/>
            <person name="Yang H."/>
            <person name="Kim I.S."/>
        </authorList>
    </citation>
    <scope>NUCLEOTIDE SEQUENCE [LARGE SCALE GENOMIC DNA]</scope>
    <source>
        <strain evidence="2 3">DSM 45346</strain>
    </source>
</reference>
<feature type="compositionally biased region" description="Low complexity" evidence="1">
    <location>
        <begin position="191"/>
        <end position="201"/>
    </location>
</feature>
<accession>A0ABV4QZH4</accession>
<comment type="caution">
    <text evidence="2">The sequence shown here is derived from an EMBL/GenBank/DDBJ whole genome shotgun (WGS) entry which is preliminary data.</text>
</comment>
<gene>
    <name evidence="2" type="ORF">SM436_17870</name>
</gene>
<feature type="region of interest" description="Disordered" evidence="1">
    <location>
        <begin position="183"/>
        <end position="263"/>
    </location>
</feature>
<organism evidence="2 3">
    <name type="scientific">Actinomadura chokoriensis</name>
    <dbReference type="NCBI Taxonomy" id="454156"/>
    <lineage>
        <taxon>Bacteria</taxon>
        <taxon>Bacillati</taxon>
        <taxon>Actinomycetota</taxon>
        <taxon>Actinomycetes</taxon>
        <taxon>Streptosporangiales</taxon>
        <taxon>Thermomonosporaceae</taxon>
        <taxon>Actinomadura</taxon>
    </lineage>
</organism>
<dbReference type="EMBL" id="JAXCEH010000011">
    <property type="protein sequence ID" value="MFA1555559.1"/>
    <property type="molecule type" value="Genomic_DNA"/>
</dbReference>